<dbReference type="InterPro" id="IPR017853">
    <property type="entry name" value="GH"/>
</dbReference>
<dbReference type="GO" id="GO:0003796">
    <property type="term" value="F:lysozyme activity"/>
    <property type="evidence" value="ECO:0007669"/>
    <property type="project" value="InterPro"/>
</dbReference>
<comment type="caution">
    <text evidence="3">The sequence shown here is derived from an EMBL/GenBank/DDBJ whole genome shotgun (WGS) entry which is preliminary data.</text>
</comment>
<keyword evidence="2" id="KW-0732">Signal</keyword>
<protein>
    <submittedName>
        <fullName evidence="3">GH25 family lysozyme M1 (1,4-beta-N-acetylmuramidase)</fullName>
    </submittedName>
</protein>
<dbReference type="InterPro" id="IPR002053">
    <property type="entry name" value="Glyco_hydro_25"/>
</dbReference>
<dbReference type="Pfam" id="PF01183">
    <property type="entry name" value="Glyco_hydro_25"/>
    <property type="match status" value="2"/>
</dbReference>
<dbReference type="SUPFAM" id="SSF51445">
    <property type="entry name" value="(Trans)glycosidases"/>
    <property type="match status" value="2"/>
</dbReference>
<organism evidence="3 4">
    <name type="scientific">Ruminococcus flavefaciens</name>
    <dbReference type="NCBI Taxonomy" id="1265"/>
    <lineage>
        <taxon>Bacteria</taxon>
        <taxon>Bacillati</taxon>
        <taxon>Bacillota</taxon>
        <taxon>Clostridia</taxon>
        <taxon>Eubacteriales</taxon>
        <taxon>Oscillospiraceae</taxon>
        <taxon>Ruminococcus</taxon>
    </lineage>
</organism>
<dbReference type="AlphaFoldDB" id="A0A315Y395"/>
<evidence type="ECO:0000256" key="2">
    <source>
        <dbReference type="SAM" id="SignalP"/>
    </source>
</evidence>
<dbReference type="Proteomes" id="UP000245720">
    <property type="component" value="Unassembled WGS sequence"/>
</dbReference>
<dbReference type="GO" id="GO:0009253">
    <property type="term" value="P:peptidoglycan catabolic process"/>
    <property type="evidence" value="ECO:0007669"/>
    <property type="project" value="InterPro"/>
</dbReference>
<dbReference type="CDD" id="cd06414">
    <property type="entry name" value="GH25_LytC-like"/>
    <property type="match status" value="2"/>
</dbReference>
<dbReference type="EMBL" id="QGDI01000001">
    <property type="protein sequence ID" value="PWJ15141.1"/>
    <property type="molecule type" value="Genomic_DNA"/>
</dbReference>
<sequence>MKIYKTLLSLLITCGVISSGVMMSASAADSNIYNDITNSSESKEDEELNVPDQVVKVGNSALTENAVQDENVSASAAMLETPYNVFDIYDAHQKYVKLHSGDMSMIYKKAEGIDVSYAQGKIDWQAVKDSGIDYAIIRAGYGNANKYPNQVDTWFKYNVEEAAKVGMDIGIYWYSYADDVETARYEAESCYEAIKDYDIKYPVYFDIEEPKHKNFSAAKVSEIIESFCSTIESKGYYAGVYSFASLLSTKVYQDVLDKYAVWVAHWDVAAPGYAHAYGMWQYNAKGRVKGINTEVDLDHCYINYPYLISPETYEPDGTETDSSEQLFPISVDKGKAKGIDVSVWQGKIDWGKVKSSGVDYAIIRAGYGDLATQTDKYFEANIEGAEKAGVNSGVYWYSYASSPEDAVLEAEACYEVIKGHKFEYPVYYAVEDPSIAALSNKEITDIVNAFCSTLEKKGYYVGVKSYANFLNTRIDKSVYSKYDVWVAHYGVSKPAFNSHFNMWQFTNEGKIDGIKGYVNCNYAYLDFPGIMKSAHKNGF</sequence>
<dbReference type="Gene3D" id="3.20.20.80">
    <property type="entry name" value="Glycosidases"/>
    <property type="match status" value="2"/>
</dbReference>
<evidence type="ECO:0000256" key="1">
    <source>
        <dbReference type="ARBA" id="ARBA00010646"/>
    </source>
</evidence>
<dbReference type="GO" id="GO:0016052">
    <property type="term" value="P:carbohydrate catabolic process"/>
    <property type="evidence" value="ECO:0007669"/>
    <property type="project" value="TreeGrafter"/>
</dbReference>
<gene>
    <name evidence="3" type="ORF">IE37_00032</name>
</gene>
<dbReference type="PROSITE" id="PS51904">
    <property type="entry name" value="GLYCOSYL_HYDROL_F25_2"/>
    <property type="match status" value="2"/>
</dbReference>
<dbReference type="GO" id="GO:0016998">
    <property type="term" value="P:cell wall macromolecule catabolic process"/>
    <property type="evidence" value="ECO:0007669"/>
    <property type="project" value="InterPro"/>
</dbReference>
<proteinExistence type="inferred from homology"/>
<feature type="chain" id="PRO_5016458401" evidence="2">
    <location>
        <begin position="28"/>
        <end position="539"/>
    </location>
</feature>
<dbReference type="PANTHER" id="PTHR34135">
    <property type="entry name" value="LYSOZYME"/>
    <property type="match status" value="1"/>
</dbReference>
<feature type="signal peptide" evidence="2">
    <location>
        <begin position="1"/>
        <end position="27"/>
    </location>
</feature>
<dbReference type="PANTHER" id="PTHR34135:SF2">
    <property type="entry name" value="LYSOZYME"/>
    <property type="match status" value="1"/>
</dbReference>
<evidence type="ECO:0000313" key="4">
    <source>
        <dbReference type="Proteomes" id="UP000245720"/>
    </source>
</evidence>
<evidence type="ECO:0000313" key="3">
    <source>
        <dbReference type="EMBL" id="PWJ15141.1"/>
    </source>
</evidence>
<accession>A0A315Y395</accession>
<comment type="similarity">
    <text evidence="1">Belongs to the glycosyl hydrolase 25 family.</text>
</comment>
<dbReference type="RefSeq" id="WP_242978528.1">
    <property type="nucleotide sequence ID" value="NZ_CAMOTJ010000030.1"/>
</dbReference>
<name>A0A315Y395_RUMFL</name>
<reference evidence="3 4" key="1">
    <citation type="submission" date="2018-05" db="EMBL/GenBank/DDBJ databases">
        <title>The Hungate 1000. A catalogue of reference genomes from the rumen microbiome.</title>
        <authorList>
            <person name="Kelly W."/>
        </authorList>
    </citation>
    <scope>NUCLEOTIDE SEQUENCE [LARGE SCALE GENOMIC DNA]</scope>
    <source>
        <strain evidence="3 4">SAb67</strain>
    </source>
</reference>